<dbReference type="RefSeq" id="WP_072364038.1">
    <property type="nucleotide sequence ID" value="NZ_CBHWAX010000002.1"/>
</dbReference>
<protein>
    <submittedName>
        <fullName evidence="4">DUF1003 domain-containing protein</fullName>
    </submittedName>
    <submittedName>
        <fullName evidence="3">Uncharacterized membrane protein</fullName>
    </submittedName>
</protein>
<reference evidence="4 6" key="2">
    <citation type="submission" date="2023-11" db="EMBL/GenBank/DDBJ databases">
        <title>MicrobeMod: A computational toolkit for identifying prokaryotic methylation and restriction-modification with nanopore sequencing.</title>
        <authorList>
            <person name="Crits-Christoph A."/>
            <person name="Kang S.C."/>
            <person name="Lee H."/>
            <person name="Ostrov N."/>
        </authorList>
    </citation>
    <scope>NUCLEOTIDE SEQUENCE [LARGE SCALE GENOMIC DNA]</scope>
    <source>
        <strain evidence="4 6">ATCC 23090</strain>
    </source>
</reference>
<dbReference type="EMBL" id="FPIZ01000019">
    <property type="protein sequence ID" value="SFW80917.1"/>
    <property type="molecule type" value="Genomic_DNA"/>
</dbReference>
<evidence type="ECO:0000256" key="2">
    <source>
        <dbReference type="SAM" id="Phobius"/>
    </source>
</evidence>
<evidence type="ECO:0000313" key="3">
    <source>
        <dbReference type="EMBL" id="SFW80917.1"/>
    </source>
</evidence>
<feature type="transmembrane region" description="Helical" evidence="2">
    <location>
        <begin position="115"/>
        <end position="137"/>
    </location>
</feature>
<keyword evidence="6" id="KW-1185">Reference proteome</keyword>
<evidence type="ECO:0000313" key="5">
    <source>
        <dbReference type="Proteomes" id="UP000183788"/>
    </source>
</evidence>
<accession>A0A1K1SA68</accession>
<dbReference type="Pfam" id="PF06210">
    <property type="entry name" value="DUF1003"/>
    <property type="match status" value="1"/>
</dbReference>
<evidence type="ECO:0000313" key="4">
    <source>
        <dbReference type="EMBL" id="WQG86942.1"/>
    </source>
</evidence>
<reference evidence="3 5" key="1">
    <citation type="submission" date="2016-11" db="EMBL/GenBank/DDBJ databases">
        <authorList>
            <person name="Jaros S."/>
            <person name="Januszkiewicz K."/>
            <person name="Wedrychowicz H."/>
        </authorList>
    </citation>
    <scope>NUCLEOTIDE SEQUENCE [LARGE SCALE GENOMIC DNA]</scope>
    <source>
        <strain evidence="3 5">DSM 784</strain>
    </source>
</reference>
<dbReference type="OrthoDB" id="9795736at2"/>
<sequence>MQNFISDLSGNEFPANEKINCRNVRKSVMDMIRKDHPDLSSKSKISLSELNKYRQHYFEHLFAKEIGELTEMEKTVIEKLRDNETLTDKLDDGDGTNLTLGQRVADKIADFGGSWTFIISFFVFILLWMAANFFWLVNKGFDPYPFILLNLILSCLAALQAPVIMMSQNRQEEKDRIRAKNDYMINLKSELEVRILHEKIDHLIIHQQQDMMEMQQTQIEMLSEMSQSIKKLNGEGNINHREGNGNGKKTE</sequence>
<name>A0A1K1SA68_9BACT</name>
<dbReference type="EMBL" id="CP140154">
    <property type="protein sequence ID" value="WQG86942.1"/>
    <property type="molecule type" value="Genomic_DNA"/>
</dbReference>
<keyword evidence="2" id="KW-1133">Transmembrane helix</keyword>
<feature type="transmembrane region" description="Helical" evidence="2">
    <location>
        <begin position="143"/>
        <end position="166"/>
    </location>
</feature>
<dbReference type="AlphaFoldDB" id="A0A1K1SA68"/>
<gene>
    <name evidence="3" type="ORF">SAMN05661012_05014</name>
    <name evidence="4" type="ORF">SR876_18660</name>
</gene>
<evidence type="ECO:0000256" key="1">
    <source>
        <dbReference type="SAM" id="MobiDB-lite"/>
    </source>
</evidence>
<dbReference type="InterPro" id="IPR010406">
    <property type="entry name" value="DUF1003"/>
</dbReference>
<evidence type="ECO:0000313" key="6">
    <source>
        <dbReference type="Proteomes" id="UP001326715"/>
    </source>
</evidence>
<proteinExistence type="predicted"/>
<dbReference type="PANTHER" id="PTHR41386:SF1">
    <property type="entry name" value="MEMBRANE PROTEIN"/>
    <property type="match status" value="1"/>
</dbReference>
<keyword evidence="2" id="KW-0472">Membrane</keyword>
<organism evidence="3 5">
    <name type="scientific">Chitinophaga sancti</name>
    <dbReference type="NCBI Taxonomy" id="1004"/>
    <lineage>
        <taxon>Bacteria</taxon>
        <taxon>Pseudomonadati</taxon>
        <taxon>Bacteroidota</taxon>
        <taxon>Chitinophagia</taxon>
        <taxon>Chitinophagales</taxon>
        <taxon>Chitinophagaceae</taxon>
        <taxon>Chitinophaga</taxon>
    </lineage>
</organism>
<feature type="region of interest" description="Disordered" evidence="1">
    <location>
        <begin position="232"/>
        <end position="251"/>
    </location>
</feature>
<dbReference type="PANTHER" id="PTHR41386">
    <property type="entry name" value="INTEGRAL MEMBRANE PROTEIN-RELATED"/>
    <property type="match status" value="1"/>
</dbReference>
<feature type="compositionally biased region" description="Basic and acidic residues" evidence="1">
    <location>
        <begin position="238"/>
        <end position="251"/>
    </location>
</feature>
<dbReference type="STRING" id="1004.SAMN05661012_05014"/>
<dbReference type="Proteomes" id="UP000183788">
    <property type="component" value="Unassembled WGS sequence"/>
</dbReference>
<dbReference type="Proteomes" id="UP001326715">
    <property type="component" value="Chromosome"/>
</dbReference>
<keyword evidence="2" id="KW-0812">Transmembrane</keyword>